<keyword evidence="2 6" id="KW-0378">Hydrolase</keyword>
<dbReference type="Pfam" id="PF17851">
    <property type="entry name" value="GH43_C2"/>
    <property type="match status" value="1"/>
</dbReference>
<proteinExistence type="inferred from homology"/>
<dbReference type="EC" id="3.2.1.37" evidence="8"/>
<dbReference type="SUPFAM" id="SSF75005">
    <property type="entry name" value="Arabinanase/levansucrase/invertase"/>
    <property type="match status" value="1"/>
</dbReference>
<gene>
    <name evidence="8" type="ORF">LREN565_0100</name>
</gene>
<reference evidence="8" key="1">
    <citation type="submission" date="2016-11" db="EMBL/GenBank/DDBJ databases">
        <authorList>
            <person name="Jaros S."/>
            <person name="Januszkiewicz K."/>
            <person name="Wedrychowicz H."/>
        </authorList>
    </citation>
    <scope>NUCLEOTIDE SEQUENCE</scope>
    <source>
        <strain evidence="8">ACA-DC 565</strain>
    </source>
</reference>
<evidence type="ECO:0000256" key="2">
    <source>
        <dbReference type="ARBA" id="ARBA00022801"/>
    </source>
</evidence>
<evidence type="ECO:0000256" key="4">
    <source>
        <dbReference type="PIRSR" id="PIRSR606710-1"/>
    </source>
</evidence>
<dbReference type="GO" id="GO:0009044">
    <property type="term" value="F:xylan 1,4-beta-xylosidase activity"/>
    <property type="evidence" value="ECO:0007669"/>
    <property type="project" value="UniProtKB-EC"/>
</dbReference>
<dbReference type="EMBL" id="LT634362">
    <property type="protein sequence ID" value="SFZ86987.1"/>
    <property type="molecule type" value="Genomic_DNA"/>
</dbReference>
<feature type="active site" description="Proton acceptor" evidence="4">
    <location>
        <position position="15"/>
    </location>
</feature>
<dbReference type="InterPro" id="IPR013320">
    <property type="entry name" value="ConA-like_dom_sf"/>
</dbReference>
<sequence>MVKVTNPVLTGFNPDPCLFKGKDAYYLLVSTFEYMPGIRVYESKDLANWNYKTAILTHIDLSGNNRGCSIWAPFAAYHQGTYYVTYTDVKSTRVPYKDVNNYIITAQSIEGPWSKPKYINSSGFDPSIFFDDDNKCYFLNEYWDYRLHTHNKSAGILIQELNPRTLTLIDKPKILFKGTVAQKTEAPQIYKHNHYYYLLTAEGGTEANHMVTVARAKQIMGPYQIDPQNPMLTAKDNPNLTLQCAGHASLVKDKDDQWYMAHLATRPIKDDIALLGRETAIQNVYWSTDNWLRLSNNTNQPNDTYEVHAKTSIKQQTHEFYDDFKTEQLNFAHWNTLRKMPTTDWLKFTPQGIQLAGGQSLQSEFDQHLIAKRQTDFNFKVSTVIQFNPVNYLQLAGLALYLDIDNYLFFAITYDEKIGKSLTVMQAIAGDFKILISPIAISEDSDIKLEIVVNNLDATLLFKDSEVMHTILKDIDLSFLSGGFTGNFIALDTIDMGQYNNAKACFKSFHYQPK</sequence>
<evidence type="ECO:0000259" key="7">
    <source>
        <dbReference type="Pfam" id="PF17851"/>
    </source>
</evidence>
<name>A0A1K2I3S2_9LACO</name>
<dbReference type="CDD" id="cd09000">
    <property type="entry name" value="GH43_SXA-like"/>
    <property type="match status" value="1"/>
</dbReference>
<dbReference type="Gene3D" id="2.115.10.20">
    <property type="entry name" value="Glycosyl hydrolase domain, family 43"/>
    <property type="match status" value="1"/>
</dbReference>
<dbReference type="InterPro" id="IPR006710">
    <property type="entry name" value="Glyco_hydro_43"/>
</dbReference>
<evidence type="ECO:0000256" key="1">
    <source>
        <dbReference type="ARBA" id="ARBA00009865"/>
    </source>
</evidence>
<comment type="similarity">
    <text evidence="1 6">Belongs to the glycosyl hydrolase 43 family.</text>
</comment>
<evidence type="ECO:0000256" key="3">
    <source>
        <dbReference type="ARBA" id="ARBA00023295"/>
    </source>
</evidence>
<feature type="site" description="Important for catalytic activity, responsible for pKa modulation of the active site Glu and correct orientation of both the proton donor and substrate" evidence="5">
    <location>
        <position position="125"/>
    </location>
</feature>
<dbReference type="InterPro" id="IPR041542">
    <property type="entry name" value="GH43_C2"/>
</dbReference>
<dbReference type="Gene3D" id="2.60.120.200">
    <property type="match status" value="1"/>
</dbReference>
<dbReference type="SUPFAM" id="SSF49899">
    <property type="entry name" value="Concanavalin A-like lectins/glucanases"/>
    <property type="match status" value="1"/>
</dbReference>
<dbReference type="GO" id="GO:0005975">
    <property type="term" value="P:carbohydrate metabolic process"/>
    <property type="evidence" value="ECO:0007669"/>
    <property type="project" value="InterPro"/>
</dbReference>
<keyword evidence="3 6" id="KW-0326">Glycosidase</keyword>
<dbReference type="Pfam" id="PF04616">
    <property type="entry name" value="Glyco_hydro_43"/>
    <property type="match status" value="1"/>
</dbReference>
<accession>A0A1K2I3S2</accession>
<dbReference type="PANTHER" id="PTHR42812:SF12">
    <property type="entry name" value="BETA-XYLOSIDASE-RELATED"/>
    <property type="match status" value="1"/>
</dbReference>
<evidence type="ECO:0000256" key="5">
    <source>
        <dbReference type="PIRSR" id="PIRSR606710-2"/>
    </source>
</evidence>
<evidence type="ECO:0000313" key="8">
    <source>
        <dbReference type="EMBL" id="SFZ86987.1"/>
    </source>
</evidence>
<feature type="domain" description="Beta-xylosidase C-terminal Concanavalin A-like" evidence="7">
    <location>
        <begin position="322"/>
        <end position="512"/>
    </location>
</feature>
<feature type="active site" description="Proton donor" evidence="4">
    <location>
        <position position="185"/>
    </location>
</feature>
<dbReference type="PANTHER" id="PTHR42812">
    <property type="entry name" value="BETA-XYLOSIDASE"/>
    <property type="match status" value="1"/>
</dbReference>
<protein>
    <submittedName>
        <fullName evidence="8">Beta-xylosidase</fullName>
        <ecNumber evidence="8">3.2.1.37</ecNumber>
    </submittedName>
</protein>
<evidence type="ECO:0000256" key="6">
    <source>
        <dbReference type="RuleBase" id="RU361187"/>
    </source>
</evidence>
<dbReference type="AlphaFoldDB" id="A0A1K2I3S2"/>
<organism evidence="8">
    <name type="scientific">Loigolactobacillus rennini</name>
    <dbReference type="NCBI Taxonomy" id="238013"/>
    <lineage>
        <taxon>Bacteria</taxon>
        <taxon>Bacillati</taxon>
        <taxon>Bacillota</taxon>
        <taxon>Bacilli</taxon>
        <taxon>Lactobacillales</taxon>
        <taxon>Lactobacillaceae</taxon>
        <taxon>Loigolactobacillus</taxon>
    </lineage>
</organism>
<dbReference type="InterPro" id="IPR023296">
    <property type="entry name" value="Glyco_hydro_beta-prop_sf"/>
</dbReference>
<dbReference type="InterPro" id="IPR051795">
    <property type="entry name" value="Glycosyl_Hydrlase_43"/>
</dbReference>